<dbReference type="EMBL" id="JAZDWU010000010">
    <property type="protein sequence ID" value="KAK9987940.1"/>
    <property type="molecule type" value="Genomic_DNA"/>
</dbReference>
<proteinExistence type="predicted"/>
<feature type="transmembrane region" description="Helical" evidence="1">
    <location>
        <begin position="164"/>
        <end position="190"/>
    </location>
</feature>
<gene>
    <name evidence="2" type="ORF">SO802_028179</name>
</gene>
<feature type="transmembrane region" description="Helical" evidence="1">
    <location>
        <begin position="71"/>
        <end position="99"/>
    </location>
</feature>
<reference evidence="2 3" key="1">
    <citation type="submission" date="2024-01" db="EMBL/GenBank/DDBJ databases">
        <title>A telomere-to-telomere, gap-free genome of sweet tea (Lithocarpus litseifolius).</title>
        <authorList>
            <person name="Zhou J."/>
        </authorList>
    </citation>
    <scope>NUCLEOTIDE SEQUENCE [LARGE SCALE GENOMIC DNA]</scope>
    <source>
        <strain evidence="2">Zhou-2022a</strain>
        <tissue evidence="2">Leaf</tissue>
    </source>
</reference>
<sequence length="218" mass="24662">MESLNLMDDEVLRVKVKKMKMNRRDTAAVCAIALHLTGSLITMVLLFRTICTGVEIATETEAYMDYEYSQWAFHVGVVTMFFGFLFLALGIPILADLFLKLTEQLQQQEEENGTHQAREMTNREVIGGILVSVITVFILLWGIYTGIRLAMEPRGDSKYHFLTFSIGVITIVFGCLYFIFGLAITMELALDLSSRLQQKEKKGSSIHEGQNKNVKCFV</sequence>
<keyword evidence="1" id="KW-0472">Membrane</keyword>
<dbReference type="Gene3D" id="1.20.1070.10">
    <property type="entry name" value="Rhodopsin 7-helix transmembrane proteins"/>
    <property type="match status" value="1"/>
</dbReference>
<feature type="transmembrane region" description="Helical" evidence="1">
    <location>
        <begin position="125"/>
        <end position="144"/>
    </location>
</feature>
<dbReference type="Proteomes" id="UP001459277">
    <property type="component" value="Unassembled WGS sequence"/>
</dbReference>
<keyword evidence="1" id="KW-1133">Transmembrane helix</keyword>
<keyword evidence="1" id="KW-0812">Transmembrane</keyword>
<feature type="transmembrane region" description="Helical" evidence="1">
    <location>
        <begin position="27"/>
        <end position="51"/>
    </location>
</feature>
<protein>
    <submittedName>
        <fullName evidence="2">Uncharacterized protein</fullName>
    </submittedName>
</protein>
<organism evidence="2 3">
    <name type="scientific">Lithocarpus litseifolius</name>
    <dbReference type="NCBI Taxonomy" id="425828"/>
    <lineage>
        <taxon>Eukaryota</taxon>
        <taxon>Viridiplantae</taxon>
        <taxon>Streptophyta</taxon>
        <taxon>Embryophyta</taxon>
        <taxon>Tracheophyta</taxon>
        <taxon>Spermatophyta</taxon>
        <taxon>Magnoliopsida</taxon>
        <taxon>eudicotyledons</taxon>
        <taxon>Gunneridae</taxon>
        <taxon>Pentapetalae</taxon>
        <taxon>rosids</taxon>
        <taxon>fabids</taxon>
        <taxon>Fagales</taxon>
        <taxon>Fagaceae</taxon>
        <taxon>Lithocarpus</taxon>
    </lineage>
</organism>
<evidence type="ECO:0000313" key="3">
    <source>
        <dbReference type="Proteomes" id="UP001459277"/>
    </source>
</evidence>
<keyword evidence="3" id="KW-1185">Reference proteome</keyword>
<comment type="caution">
    <text evidence="2">The sequence shown here is derived from an EMBL/GenBank/DDBJ whole genome shotgun (WGS) entry which is preliminary data.</text>
</comment>
<evidence type="ECO:0000313" key="2">
    <source>
        <dbReference type="EMBL" id="KAK9987940.1"/>
    </source>
</evidence>
<accession>A0AAW2BSQ2</accession>
<dbReference type="AlphaFoldDB" id="A0AAW2BSQ2"/>
<evidence type="ECO:0000256" key="1">
    <source>
        <dbReference type="SAM" id="Phobius"/>
    </source>
</evidence>
<name>A0AAW2BSQ2_9ROSI</name>